<gene>
    <name evidence="1" type="ORF">LEP1GSC103_3781</name>
</gene>
<name>A0AAV3JJS3_LEPBO</name>
<organism evidence="1 2">
    <name type="scientific">Leptospira borgpetersenii serovar Javanica str. UI 09931</name>
    <dbReference type="NCBI Taxonomy" id="1049767"/>
    <lineage>
        <taxon>Bacteria</taxon>
        <taxon>Pseudomonadati</taxon>
        <taxon>Spirochaetota</taxon>
        <taxon>Spirochaetia</taxon>
        <taxon>Leptospirales</taxon>
        <taxon>Leptospiraceae</taxon>
        <taxon>Leptospira</taxon>
    </lineage>
</organism>
<dbReference type="Proteomes" id="UP000014570">
    <property type="component" value="Unassembled WGS sequence"/>
</dbReference>
<accession>A0AAV3JJS3</accession>
<proteinExistence type="predicted"/>
<protein>
    <submittedName>
        <fullName evidence="1">Uncharacterized protein</fullName>
    </submittedName>
</protein>
<evidence type="ECO:0000313" key="2">
    <source>
        <dbReference type="Proteomes" id="UP000014570"/>
    </source>
</evidence>
<evidence type="ECO:0000313" key="1">
    <source>
        <dbReference type="EMBL" id="EPG59409.1"/>
    </source>
</evidence>
<dbReference type="AlphaFoldDB" id="A0AAV3JJS3"/>
<reference evidence="1 2" key="1">
    <citation type="submission" date="2013-04" db="EMBL/GenBank/DDBJ databases">
        <authorList>
            <person name="Harkins D.M."/>
            <person name="Durkin A.S."/>
            <person name="Brinkac L.M."/>
            <person name="Haft D.H."/>
            <person name="Selengut J.D."/>
            <person name="Sanka R."/>
            <person name="DePew J."/>
            <person name="Purushe J."/>
            <person name="Chanthongthip A."/>
            <person name="Lattana O."/>
            <person name="Phetsouvanh R."/>
            <person name="Newton P.N."/>
            <person name="Vinetz J.M."/>
            <person name="Sutton G.G."/>
            <person name="Nierman W.C."/>
            <person name="Fouts D.E."/>
        </authorList>
    </citation>
    <scope>NUCLEOTIDE SEQUENCE [LARGE SCALE GENOMIC DNA]</scope>
    <source>
        <strain evidence="1 2">UI 09931</strain>
    </source>
</reference>
<dbReference type="EMBL" id="AHNP02000003">
    <property type="protein sequence ID" value="EPG59409.1"/>
    <property type="molecule type" value="Genomic_DNA"/>
</dbReference>
<sequence>MRFWKQKLFFVLFWMFLLFKFKKLNIEREFGVKIYDSFF</sequence>
<comment type="caution">
    <text evidence="1">The sequence shown here is derived from an EMBL/GenBank/DDBJ whole genome shotgun (WGS) entry which is preliminary data.</text>
</comment>